<dbReference type="AlphaFoldDB" id="B3PHL2"/>
<evidence type="ECO:0000313" key="1">
    <source>
        <dbReference type="EMBL" id="ACE86296.1"/>
    </source>
</evidence>
<sequence>MKFLLLLVIAIALVVGPMAMLRPNPEQRRREQLRLAARDLGLRFAMRHLPRLKTDLEDSPAIPCYYLPPPESCIPESNWILMRTSYAHEGNFYQEWDWIGDGRPASAVADWLKEQMTTVPVSFKAIASGMAGTSVYWTEKGVAKTPEEQAASLQYLHQLLVGVQANEKAALSSPKQASRPG</sequence>
<organism evidence="1 2">
    <name type="scientific">Cellvibrio japonicus (strain Ueda107)</name>
    <name type="common">Pseudomonas fluorescens subsp. cellulosa</name>
    <dbReference type="NCBI Taxonomy" id="498211"/>
    <lineage>
        <taxon>Bacteria</taxon>
        <taxon>Pseudomonadati</taxon>
        <taxon>Pseudomonadota</taxon>
        <taxon>Gammaproteobacteria</taxon>
        <taxon>Cellvibrionales</taxon>
        <taxon>Cellvibrionaceae</taxon>
        <taxon>Cellvibrio</taxon>
    </lineage>
</organism>
<dbReference type="EMBL" id="CP000934">
    <property type="protein sequence ID" value="ACE86296.1"/>
    <property type="molecule type" value="Genomic_DNA"/>
</dbReference>
<keyword evidence="2" id="KW-1185">Reference proteome</keyword>
<protein>
    <submittedName>
        <fullName evidence="1">Uncharacterized protein</fullName>
    </submittedName>
</protein>
<dbReference type="KEGG" id="cja:CJA_2012"/>
<accession>B3PHL2</accession>
<dbReference type="Proteomes" id="UP000001036">
    <property type="component" value="Chromosome"/>
</dbReference>
<name>B3PHL2_CELJU</name>
<dbReference type="HOGENOM" id="CLU_127531_0_0_6"/>
<dbReference type="RefSeq" id="WP_012487621.1">
    <property type="nucleotide sequence ID" value="NC_010995.1"/>
</dbReference>
<gene>
    <name evidence="1" type="ordered locus">CJA_2012</name>
</gene>
<reference evidence="1 2" key="1">
    <citation type="journal article" date="2008" name="J. Bacteriol.">
        <title>Insights into plant cell wall degradation from the genome sequence of the soil bacterium Cellvibrio japonicus.</title>
        <authorList>
            <person name="Deboy R.T."/>
            <person name="Mongodin E.F."/>
            <person name="Fouts D.E."/>
            <person name="Tailford L.E."/>
            <person name="Khouri H."/>
            <person name="Emerson J.B."/>
            <person name="Mohamoud Y."/>
            <person name="Watkins K."/>
            <person name="Henrissat B."/>
            <person name="Gilbert H.J."/>
            <person name="Nelson K.E."/>
        </authorList>
    </citation>
    <scope>NUCLEOTIDE SEQUENCE [LARGE SCALE GENOMIC DNA]</scope>
    <source>
        <strain evidence="1 2">Ueda107</strain>
    </source>
</reference>
<dbReference type="OrthoDB" id="6386766at2"/>
<evidence type="ECO:0000313" key="2">
    <source>
        <dbReference type="Proteomes" id="UP000001036"/>
    </source>
</evidence>
<dbReference type="eggNOG" id="ENOG50332YH">
    <property type="taxonomic scope" value="Bacteria"/>
</dbReference>
<proteinExistence type="predicted"/>